<sequence>MLNSLRKNIEVYKMWLKLSTLFLLPVLFIQGHKVRKNTPRLAEAKGEREGRAGQGKSLSLLILGDSAAAGVGVENQKDALSGAIIQELQNEFSLQWKLHAKTGDTTRQVFNALQHLEEQKYDVIVTSIGVNDVTKLISAKSWIKQQKQLFEHIQKRFQPKLIIVSGVPPMQHFPALPNPLAWLFGQYAVQMNQKLQQWLAPQSHFKFLEYDIETFQAMNLPMASDGFHPSKEVYAVWGRQVAAIVRQSFNS</sequence>
<dbReference type="PANTHER" id="PTHR30383:SF5">
    <property type="entry name" value="SGNH HYDROLASE-TYPE ESTERASE DOMAIN-CONTAINING PROTEIN"/>
    <property type="match status" value="1"/>
</dbReference>
<evidence type="ECO:0000313" key="3">
    <source>
        <dbReference type="Proteomes" id="UP000001741"/>
    </source>
</evidence>
<feature type="domain" description="SGNH hydrolase-type esterase" evidence="1">
    <location>
        <begin position="62"/>
        <end position="235"/>
    </location>
</feature>
<dbReference type="Proteomes" id="UP000001741">
    <property type="component" value="Chromosome"/>
</dbReference>
<proteinExistence type="predicted"/>
<evidence type="ECO:0000313" key="2">
    <source>
        <dbReference type="EMBL" id="CAP01369.1"/>
    </source>
</evidence>
<dbReference type="BioCyc" id="ABAU509170:GCL9-1665-MONOMER"/>
<dbReference type="EMBL" id="CU468230">
    <property type="protein sequence ID" value="CAP01369.1"/>
    <property type="molecule type" value="Genomic_DNA"/>
</dbReference>
<dbReference type="CDD" id="cd01836">
    <property type="entry name" value="FeeA_FeeB_like"/>
    <property type="match status" value="1"/>
</dbReference>
<protein>
    <recommendedName>
        <fullName evidence="1">SGNH hydrolase-type esterase domain-containing protein</fullName>
    </recommendedName>
</protein>
<dbReference type="Gene3D" id="3.40.50.1110">
    <property type="entry name" value="SGNH hydrolase"/>
    <property type="match status" value="1"/>
</dbReference>
<dbReference type="InterPro" id="IPR013830">
    <property type="entry name" value="SGNH_hydro"/>
</dbReference>
<dbReference type="PANTHER" id="PTHR30383">
    <property type="entry name" value="THIOESTERASE 1/PROTEASE 1/LYSOPHOSPHOLIPASE L1"/>
    <property type="match status" value="1"/>
</dbReference>
<dbReference type="InterPro" id="IPR051532">
    <property type="entry name" value="Ester_Hydrolysis_Enzymes"/>
</dbReference>
<dbReference type="SUPFAM" id="SSF52266">
    <property type="entry name" value="SGNH hydrolase"/>
    <property type="match status" value="1"/>
</dbReference>
<name>B0VQJ0_ACIBS</name>
<dbReference type="InterPro" id="IPR036514">
    <property type="entry name" value="SGNH_hydro_sf"/>
</dbReference>
<dbReference type="KEGG" id="abm:ABSDF2038"/>
<dbReference type="GO" id="GO:0004622">
    <property type="term" value="F:phosphatidylcholine lysophospholipase activity"/>
    <property type="evidence" value="ECO:0007669"/>
    <property type="project" value="TreeGrafter"/>
</dbReference>
<dbReference type="HOGENOM" id="CLU_050180_2_0_6"/>
<dbReference type="AlphaFoldDB" id="B0VQJ0"/>
<reference evidence="2 3" key="1">
    <citation type="journal article" date="2008" name="PLoS ONE">
        <title>Comparative analysis of Acinetobacters: three genomes for three lifestyles.</title>
        <authorList>
            <person name="Vallenet D."/>
            <person name="Nordmann P."/>
            <person name="Barbe V."/>
            <person name="Poirel L."/>
            <person name="Mangenot S."/>
            <person name="Bataille E."/>
            <person name="Dossat C."/>
            <person name="Gas S."/>
            <person name="Kreimeyer A."/>
            <person name="Lenoble P."/>
            <person name="Oztas S."/>
            <person name="Poulain J."/>
            <person name="Segurens B."/>
            <person name="Robert C."/>
            <person name="Abergel C."/>
            <person name="Claverie J.M."/>
            <person name="Raoult D."/>
            <person name="Medigue C."/>
            <person name="Weissenbach J."/>
            <person name="Cruveiller S."/>
        </authorList>
    </citation>
    <scope>NUCLEOTIDE SEQUENCE [LARGE SCALE GENOMIC DNA]</scope>
    <source>
        <strain evidence="2 3">SDF</strain>
    </source>
</reference>
<dbReference type="Pfam" id="PF13472">
    <property type="entry name" value="Lipase_GDSL_2"/>
    <property type="match status" value="1"/>
</dbReference>
<organism evidence="2 3">
    <name type="scientific">Acinetobacter baumannii (strain SDF)</name>
    <dbReference type="NCBI Taxonomy" id="509170"/>
    <lineage>
        <taxon>Bacteria</taxon>
        <taxon>Pseudomonadati</taxon>
        <taxon>Pseudomonadota</taxon>
        <taxon>Gammaproteobacteria</taxon>
        <taxon>Moraxellales</taxon>
        <taxon>Moraxellaceae</taxon>
        <taxon>Acinetobacter</taxon>
        <taxon>Acinetobacter calcoaceticus/baumannii complex</taxon>
    </lineage>
</organism>
<accession>B0VQJ0</accession>
<evidence type="ECO:0000259" key="1">
    <source>
        <dbReference type="Pfam" id="PF13472"/>
    </source>
</evidence>
<gene>
    <name evidence="2" type="ordered locus">ABSDF2038</name>
</gene>